<evidence type="ECO:0000313" key="1">
    <source>
        <dbReference type="EMBL" id="GBN49028.1"/>
    </source>
</evidence>
<dbReference type="EMBL" id="BGPR01214417">
    <property type="protein sequence ID" value="GBN49028.1"/>
    <property type="molecule type" value="Genomic_DNA"/>
</dbReference>
<sequence>MGGKLSCVPKRKKYGYLEDFYSCETETGSKRNASSDDDIIFDLTTAEPPAIELKHFNDCLDLETPEDENLTNSDEAQTLEHLDFVESETNIPSTSDELSNIETVVMKNDEQATTENVIFDLPYTILDHKDSATADLLHHQQFLQKIHKSKLADSSKLLLEWQNSLRTKMMEKQKNKWMNIAKSKDFEMLSLAKQQEFRQLWERKLCSM</sequence>
<dbReference type="Proteomes" id="UP000499080">
    <property type="component" value="Unassembled WGS sequence"/>
</dbReference>
<comment type="caution">
    <text evidence="1">The sequence shown here is derived from an EMBL/GenBank/DDBJ whole genome shotgun (WGS) entry which is preliminary data.</text>
</comment>
<name>A0A4Y2PAM7_ARAVE</name>
<reference evidence="1 2" key="1">
    <citation type="journal article" date="2019" name="Sci. Rep.">
        <title>Orb-weaving spider Araneus ventricosus genome elucidates the spidroin gene catalogue.</title>
        <authorList>
            <person name="Kono N."/>
            <person name="Nakamura H."/>
            <person name="Ohtoshi R."/>
            <person name="Moran D.A.P."/>
            <person name="Shinohara A."/>
            <person name="Yoshida Y."/>
            <person name="Fujiwara M."/>
            <person name="Mori M."/>
            <person name="Tomita M."/>
            <person name="Arakawa K."/>
        </authorList>
    </citation>
    <scope>NUCLEOTIDE SEQUENCE [LARGE SCALE GENOMIC DNA]</scope>
</reference>
<gene>
    <name evidence="1" type="ORF">AVEN_152251_1</name>
</gene>
<organism evidence="1 2">
    <name type="scientific">Araneus ventricosus</name>
    <name type="common">Orbweaver spider</name>
    <name type="synonym">Epeira ventricosa</name>
    <dbReference type="NCBI Taxonomy" id="182803"/>
    <lineage>
        <taxon>Eukaryota</taxon>
        <taxon>Metazoa</taxon>
        <taxon>Ecdysozoa</taxon>
        <taxon>Arthropoda</taxon>
        <taxon>Chelicerata</taxon>
        <taxon>Arachnida</taxon>
        <taxon>Araneae</taxon>
        <taxon>Araneomorphae</taxon>
        <taxon>Entelegynae</taxon>
        <taxon>Araneoidea</taxon>
        <taxon>Araneidae</taxon>
        <taxon>Araneus</taxon>
    </lineage>
</organism>
<dbReference type="AlphaFoldDB" id="A0A4Y2PAM7"/>
<evidence type="ECO:0000313" key="2">
    <source>
        <dbReference type="Proteomes" id="UP000499080"/>
    </source>
</evidence>
<protein>
    <submittedName>
        <fullName evidence="1">Uncharacterized protein</fullName>
    </submittedName>
</protein>
<keyword evidence="2" id="KW-1185">Reference proteome</keyword>
<feature type="non-terminal residue" evidence="1">
    <location>
        <position position="1"/>
    </location>
</feature>
<accession>A0A4Y2PAM7</accession>
<proteinExistence type="predicted"/>